<feature type="transmembrane region" description="Helical" evidence="6">
    <location>
        <begin position="192"/>
        <end position="214"/>
    </location>
</feature>
<feature type="coiled-coil region" evidence="5">
    <location>
        <begin position="476"/>
        <end position="514"/>
    </location>
</feature>
<dbReference type="GO" id="GO:0005886">
    <property type="term" value="C:plasma membrane"/>
    <property type="evidence" value="ECO:0007669"/>
    <property type="project" value="TreeGrafter"/>
</dbReference>
<keyword evidence="9" id="KW-1185">Reference proteome</keyword>
<dbReference type="Pfam" id="PF00015">
    <property type="entry name" value="MCPsignal"/>
    <property type="match status" value="1"/>
</dbReference>
<comment type="similarity">
    <text evidence="3">Belongs to the methyl-accepting chemotaxis (MCP) protein family.</text>
</comment>
<keyword evidence="2" id="KW-0488">Methylation</keyword>
<dbReference type="GO" id="GO:0007165">
    <property type="term" value="P:signal transduction"/>
    <property type="evidence" value="ECO:0007669"/>
    <property type="project" value="UniProtKB-KW"/>
</dbReference>
<dbReference type="SMART" id="SM00283">
    <property type="entry name" value="MA"/>
    <property type="match status" value="1"/>
</dbReference>
<keyword evidence="6" id="KW-0812">Transmembrane</keyword>
<dbReference type="PANTHER" id="PTHR43531:SF14">
    <property type="entry name" value="METHYL-ACCEPTING CHEMOTAXIS PROTEIN I-RELATED"/>
    <property type="match status" value="1"/>
</dbReference>
<name>A0A7C9PJ53_9BURK</name>
<evidence type="ECO:0000313" key="9">
    <source>
        <dbReference type="Proteomes" id="UP000484255"/>
    </source>
</evidence>
<dbReference type="Pfam" id="PF12729">
    <property type="entry name" value="4HB_MCP_1"/>
    <property type="match status" value="1"/>
</dbReference>
<evidence type="ECO:0000256" key="6">
    <source>
        <dbReference type="SAM" id="Phobius"/>
    </source>
</evidence>
<keyword evidence="4" id="KW-0807">Transducer</keyword>
<keyword evidence="6" id="KW-1133">Transmembrane helix</keyword>
<gene>
    <name evidence="8" type="ORF">G3A44_18300</name>
</gene>
<evidence type="ECO:0000256" key="2">
    <source>
        <dbReference type="ARBA" id="ARBA00022481"/>
    </source>
</evidence>
<sequence length="522" mass="54955">MFGNLTLRGRLLAGFGAMLLLLMVMVGVGQGQMGRLKAGTDAFSTNIVPSLTEQNTMGQALSTFRRYELRHLLTDDAQAMDAVEAEMAKAKARFVEALDRYAQGLLSDERDRALEVQTRQAAMAYFQGWEAMRALSRATAADPTALERAKAQMPARQAVFDQAVAAVEAWWAHNLQLSAQARNEAEATHGQATGIMLALTAAALLTGVAAALVITRSVQRQLGGDPEYAKAVVAEIARGHLDVQVQLRAGDDSSLLAAMRAMRDRLAEVVSQVRSASESIATGSAQIAMGNADLSQRTEEQAGNLQQTASSMEQLADTVRTSAGAASEANGLAGQASGAAAEGGHKVTQVVQTMEDIAESSRRIQDIIGVIDGIAFQTNILALNAAVEAARAGEQGRGFAVVAGEVRTLAGRSADAAREIKSLIGASVEKVDAGTRQVREAGGAMAHIVAQVRSVSERIHQLTEAAADQSSGIGQINDAVTQLDQATQQNAALVEQSAAAAESLRQQAERLTQVVGSFRLRG</sequence>
<dbReference type="RefSeq" id="WP_163459197.1">
    <property type="nucleotide sequence ID" value="NZ_JAAGOH010000028.1"/>
</dbReference>
<dbReference type="InterPro" id="IPR004089">
    <property type="entry name" value="MCPsignal_dom"/>
</dbReference>
<dbReference type="GO" id="GO:0004888">
    <property type="term" value="F:transmembrane signaling receptor activity"/>
    <property type="evidence" value="ECO:0007669"/>
    <property type="project" value="InterPro"/>
</dbReference>
<dbReference type="PANTHER" id="PTHR43531">
    <property type="entry name" value="PROTEIN ICFG"/>
    <property type="match status" value="1"/>
</dbReference>
<dbReference type="AlphaFoldDB" id="A0A7C9PJ53"/>
<evidence type="ECO:0000259" key="7">
    <source>
        <dbReference type="PROSITE" id="PS50111"/>
    </source>
</evidence>
<evidence type="ECO:0000256" key="1">
    <source>
        <dbReference type="ARBA" id="ARBA00004370"/>
    </source>
</evidence>
<dbReference type="Proteomes" id="UP000484255">
    <property type="component" value="Unassembled WGS sequence"/>
</dbReference>
<comment type="caution">
    <text evidence="8">The sequence shown here is derived from an EMBL/GenBank/DDBJ whole genome shotgun (WGS) entry which is preliminary data.</text>
</comment>
<dbReference type="Gene3D" id="1.10.287.950">
    <property type="entry name" value="Methyl-accepting chemotaxis protein"/>
    <property type="match status" value="1"/>
</dbReference>
<dbReference type="CDD" id="cd11386">
    <property type="entry name" value="MCP_signal"/>
    <property type="match status" value="1"/>
</dbReference>
<dbReference type="InterPro" id="IPR024478">
    <property type="entry name" value="HlyB_4HB_MCP"/>
</dbReference>
<evidence type="ECO:0000256" key="4">
    <source>
        <dbReference type="PROSITE-ProRule" id="PRU00284"/>
    </source>
</evidence>
<accession>A0A7C9PJ53</accession>
<reference evidence="8 9" key="1">
    <citation type="submission" date="2020-02" db="EMBL/GenBank/DDBJ databases">
        <title>Ideonella bacterium strain TBM-1.</title>
        <authorList>
            <person name="Chen W.-M."/>
        </authorList>
    </citation>
    <scope>NUCLEOTIDE SEQUENCE [LARGE SCALE GENOMIC DNA]</scope>
    <source>
        <strain evidence="8 9">TBM-1</strain>
    </source>
</reference>
<protein>
    <submittedName>
        <fullName evidence="8">Methyl-accepting chemotaxis protein</fullName>
    </submittedName>
</protein>
<keyword evidence="5" id="KW-0175">Coiled coil</keyword>
<evidence type="ECO:0000313" key="8">
    <source>
        <dbReference type="EMBL" id="NDY93148.1"/>
    </source>
</evidence>
<dbReference type="GO" id="GO:0006935">
    <property type="term" value="P:chemotaxis"/>
    <property type="evidence" value="ECO:0007669"/>
    <property type="project" value="InterPro"/>
</dbReference>
<keyword evidence="6" id="KW-0472">Membrane</keyword>
<evidence type="ECO:0000256" key="5">
    <source>
        <dbReference type="SAM" id="Coils"/>
    </source>
</evidence>
<feature type="domain" description="Methyl-accepting transducer" evidence="7">
    <location>
        <begin position="276"/>
        <end position="505"/>
    </location>
</feature>
<dbReference type="InterPro" id="IPR004090">
    <property type="entry name" value="Chemotax_Me-accpt_rcpt"/>
</dbReference>
<dbReference type="PROSITE" id="PS50111">
    <property type="entry name" value="CHEMOTAXIS_TRANSDUC_2"/>
    <property type="match status" value="1"/>
</dbReference>
<evidence type="ECO:0000256" key="3">
    <source>
        <dbReference type="ARBA" id="ARBA00029447"/>
    </source>
</evidence>
<organism evidence="8 9">
    <name type="scientific">Ideonella livida</name>
    <dbReference type="NCBI Taxonomy" id="2707176"/>
    <lineage>
        <taxon>Bacteria</taxon>
        <taxon>Pseudomonadati</taxon>
        <taxon>Pseudomonadota</taxon>
        <taxon>Betaproteobacteria</taxon>
        <taxon>Burkholderiales</taxon>
        <taxon>Sphaerotilaceae</taxon>
        <taxon>Ideonella</taxon>
    </lineage>
</organism>
<proteinExistence type="inferred from homology"/>
<dbReference type="InterPro" id="IPR051310">
    <property type="entry name" value="MCP_chemotaxis"/>
</dbReference>
<comment type="subcellular location">
    <subcellularLocation>
        <location evidence="1">Membrane</location>
    </subcellularLocation>
</comment>
<dbReference type="SUPFAM" id="SSF58104">
    <property type="entry name" value="Methyl-accepting chemotaxis protein (MCP) signaling domain"/>
    <property type="match status" value="1"/>
</dbReference>
<dbReference type="PRINTS" id="PR00260">
    <property type="entry name" value="CHEMTRNSDUCR"/>
</dbReference>
<dbReference type="FunFam" id="1.10.287.950:FF:000001">
    <property type="entry name" value="Methyl-accepting chemotaxis sensory transducer"/>
    <property type="match status" value="1"/>
</dbReference>
<dbReference type="EMBL" id="JAAGOH010000028">
    <property type="protein sequence ID" value="NDY93148.1"/>
    <property type="molecule type" value="Genomic_DNA"/>
</dbReference>